<feature type="compositionally biased region" description="Basic and acidic residues" evidence="3">
    <location>
        <begin position="324"/>
        <end position="338"/>
    </location>
</feature>
<accession>A0A1Q1BU40</accession>
<dbReference type="STRING" id="4577.A0A1Q1BU40"/>
<dbReference type="InParanoid" id="A0A1Q1BU40"/>
<dbReference type="InterPro" id="IPR011009">
    <property type="entry name" value="Kinase-like_dom_sf"/>
</dbReference>
<dbReference type="SMR" id="A0A1Q1BU40"/>
<organism evidence="4">
    <name type="scientific">Zea mays</name>
    <name type="common">Maize</name>
    <dbReference type="NCBI Taxonomy" id="4577"/>
    <lineage>
        <taxon>Eukaryota</taxon>
        <taxon>Viridiplantae</taxon>
        <taxon>Streptophyta</taxon>
        <taxon>Embryophyta</taxon>
        <taxon>Tracheophyta</taxon>
        <taxon>Spermatophyta</taxon>
        <taxon>Magnoliopsida</taxon>
        <taxon>Liliopsida</taxon>
        <taxon>Poales</taxon>
        <taxon>Poaceae</taxon>
        <taxon>PACMAD clade</taxon>
        <taxon>Panicoideae</taxon>
        <taxon>Andropogonodae</taxon>
        <taxon>Andropogoneae</taxon>
        <taxon>Tripsacinae</taxon>
        <taxon>Zea</taxon>
    </lineage>
</organism>
<keyword evidence="1" id="KW-0547">Nucleotide-binding</keyword>
<dbReference type="GO" id="GO:0005524">
    <property type="term" value="F:ATP binding"/>
    <property type="evidence" value="ECO:0007669"/>
    <property type="project" value="UniProtKB-KW"/>
</dbReference>
<evidence type="ECO:0000256" key="2">
    <source>
        <dbReference type="ARBA" id="ARBA00022840"/>
    </source>
</evidence>
<keyword evidence="4" id="KW-0808">Transferase</keyword>
<dbReference type="InterPro" id="IPR000719">
    <property type="entry name" value="Prot_kinase_dom"/>
</dbReference>
<dbReference type="Pfam" id="PF00069">
    <property type="entry name" value="Pkinase"/>
    <property type="match status" value="1"/>
</dbReference>
<dbReference type="FunFam" id="1.10.510.10:FF:001849">
    <property type="match status" value="1"/>
</dbReference>
<feature type="region of interest" description="Disordered" evidence="3">
    <location>
        <begin position="319"/>
        <end position="346"/>
    </location>
</feature>
<evidence type="ECO:0000313" key="4">
    <source>
        <dbReference type="EMBL" id="AQK92441.1"/>
    </source>
</evidence>
<keyword evidence="4" id="KW-0418">Kinase</keyword>
<dbReference type="AlphaFoldDB" id="A0A1Q1BU40"/>
<evidence type="ECO:0000256" key="3">
    <source>
        <dbReference type="SAM" id="MobiDB-lite"/>
    </source>
</evidence>
<protein>
    <submittedName>
        <fullName evidence="4">Putative MAP kinase family protein</fullName>
    </submittedName>
</protein>
<dbReference type="ExpressionAtlas" id="A0A1Q1BU40">
    <property type="expression patterns" value="baseline and differential"/>
</dbReference>
<gene>
    <name evidence="4" type="ORF">ZEAMMB73_Zm00001d009688</name>
</gene>
<dbReference type="EMBL" id="CM000784">
    <property type="protein sequence ID" value="AQK92441.1"/>
    <property type="molecule type" value="Genomic_DNA"/>
</dbReference>
<dbReference type="InterPro" id="IPR050117">
    <property type="entry name" value="MAPK"/>
</dbReference>
<name>A0A1Q1BU40_MAIZE</name>
<dbReference type="PROSITE" id="PS50011">
    <property type="entry name" value="PROTEIN_KINASE_DOM"/>
    <property type="match status" value="1"/>
</dbReference>
<dbReference type="PANTHER" id="PTHR24055">
    <property type="entry name" value="MITOGEN-ACTIVATED PROTEIN KINASE"/>
    <property type="match status" value="1"/>
</dbReference>
<dbReference type="SUPFAM" id="SSF56112">
    <property type="entry name" value="Protein kinase-like (PK-like)"/>
    <property type="match status" value="1"/>
</dbReference>
<proteinExistence type="predicted"/>
<sequence>MHIDFFTTGRVAFNDTPSTVFWTDYVATRWYRAPELCGSFFSKYTPAIDIWSTGCIFAEVLTGKPLFPGKNVVHQLDLMTDLLGTPSMDTISRVRNEKARRYLSSMENKDPVPFSQKFPIADPLALKLLEKLLAFDSKDRPTAEEALRDPYFKGLARVEREPSCQPIRKVEFDFEHKRMSKEEIRELIFREILEYHPQLLNSYINGTGRTTFLYPSAVDQFKKQFSHLEESGGNGPSVPTDRKYASLPRPQLLAFLYLRMYEFVVRMLIPESEVTKARYDHGSSDFKDKIVVLLASFCRTTVVHSNPIPAKEQPLAAVSSKVRPVSDDSCKNPWEKGRGPGNLPRTSLVPQALQAQAGSVRVKGSVMNSGYPPHQQIPRARGYRQTPAKLDNPNPSPAMGGYTLKSQQFYACAGSKCSPGVAAKCEHESTPFPSPSWTKEEPIG</sequence>
<dbReference type="SMART" id="SM00220">
    <property type="entry name" value="S_TKc"/>
    <property type="match status" value="1"/>
</dbReference>
<dbReference type="Gene3D" id="3.30.200.20">
    <property type="entry name" value="Phosphorylase Kinase, domain 1"/>
    <property type="match status" value="1"/>
</dbReference>
<dbReference type="GO" id="GO:0004672">
    <property type="term" value="F:protein kinase activity"/>
    <property type="evidence" value="ECO:0007669"/>
    <property type="project" value="InterPro"/>
</dbReference>
<evidence type="ECO:0000256" key="1">
    <source>
        <dbReference type="ARBA" id="ARBA00022741"/>
    </source>
</evidence>
<dbReference type="Gene3D" id="1.10.510.10">
    <property type="entry name" value="Transferase(Phosphotransferase) domain 1"/>
    <property type="match status" value="1"/>
</dbReference>
<reference evidence="4" key="1">
    <citation type="submission" date="2015-12" db="EMBL/GenBank/DDBJ databases">
        <title>Update maize B73 reference genome by single molecule sequencing technologies.</title>
        <authorList>
            <consortium name="Maize Genome Sequencing Project"/>
            <person name="Ware D."/>
        </authorList>
    </citation>
    <scope>NUCLEOTIDE SEQUENCE</scope>
    <source>
        <tissue evidence="4">Seedling</tissue>
    </source>
</reference>
<keyword evidence="2" id="KW-0067">ATP-binding</keyword>
<feature type="region of interest" description="Disordered" evidence="3">
    <location>
        <begin position="424"/>
        <end position="444"/>
    </location>
</feature>